<dbReference type="STRING" id="1316194.A0A1Q5U832"/>
<name>A0A1Q5U832_9EURO</name>
<dbReference type="Proteomes" id="UP000186955">
    <property type="component" value="Unassembled WGS sequence"/>
</dbReference>
<proteinExistence type="predicted"/>
<evidence type="ECO:0000313" key="2">
    <source>
        <dbReference type="Proteomes" id="UP000186955"/>
    </source>
</evidence>
<accession>A0A1Q5U832</accession>
<sequence length="96" mass="10742">MVFLSRVEKGDEVFDLSTHKIGSIESGSDNNDYTNVYGSHFATDHLPLHEMPEREMPREIASRMVTEELSLDANPRLKCAALLLNFLAAYTNVCPA</sequence>
<organism evidence="1 2">
    <name type="scientific">Penicillium subrubescens</name>
    <dbReference type="NCBI Taxonomy" id="1316194"/>
    <lineage>
        <taxon>Eukaryota</taxon>
        <taxon>Fungi</taxon>
        <taxon>Dikarya</taxon>
        <taxon>Ascomycota</taxon>
        <taxon>Pezizomycotina</taxon>
        <taxon>Eurotiomycetes</taxon>
        <taxon>Eurotiomycetidae</taxon>
        <taxon>Eurotiales</taxon>
        <taxon>Aspergillaceae</taxon>
        <taxon>Penicillium</taxon>
    </lineage>
</organism>
<evidence type="ECO:0000313" key="1">
    <source>
        <dbReference type="EMBL" id="OKP08635.1"/>
    </source>
</evidence>
<dbReference type="EMBL" id="MNBE01000565">
    <property type="protein sequence ID" value="OKP08635.1"/>
    <property type="molecule type" value="Genomic_DNA"/>
</dbReference>
<keyword evidence="2" id="KW-1185">Reference proteome</keyword>
<dbReference type="AlphaFoldDB" id="A0A1Q5U832"/>
<comment type="caution">
    <text evidence="1">The sequence shown here is derived from an EMBL/GenBank/DDBJ whole genome shotgun (WGS) entry which is preliminary data.</text>
</comment>
<dbReference type="Gene3D" id="4.10.280.50">
    <property type="match status" value="1"/>
</dbReference>
<gene>
    <name evidence="1" type="ORF">PENSUB_5521</name>
</gene>
<protein>
    <submittedName>
        <fullName evidence="1">Uncharacterized protein</fullName>
    </submittedName>
</protein>
<reference evidence="1 2" key="1">
    <citation type="submission" date="2016-10" db="EMBL/GenBank/DDBJ databases">
        <title>Genome sequence of the ascomycete fungus Penicillium subrubescens.</title>
        <authorList>
            <person name="De Vries R.P."/>
            <person name="Peng M."/>
            <person name="Dilokpimol A."/>
            <person name="Hilden K."/>
            <person name="Makela M.R."/>
            <person name="Grigoriev I."/>
            <person name="Riley R."/>
            <person name="Granchi Z."/>
        </authorList>
    </citation>
    <scope>NUCLEOTIDE SEQUENCE [LARGE SCALE GENOMIC DNA]</scope>
    <source>
        <strain evidence="1 2">CBS 132785</strain>
    </source>
</reference>